<feature type="transmembrane region" description="Helical" evidence="11">
    <location>
        <begin position="12"/>
        <end position="32"/>
    </location>
</feature>
<sequence>MAKGFLNRPGGSRLAIGIPFLGAMVLATYGMAHLTQTRYDYHDEKTRLVAKKEELQIEKDSRPFNIQEEYWKLTNTKKDWDDWDMVRVARPKGEE</sequence>
<dbReference type="PANTHER" id="PTHR17130:SF14">
    <property type="entry name" value="CYTOCHROME C OXIDASE ASSEMBLY PROTEIN COX16 HOMOLOG, MITOCHONDRIAL"/>
    <property type="match status" value="1"/>
</dbReference>
<keyword evidence="7" id="KW-0999">Mitochondrion inner membrane</keyword>
<accession>A0AAD5THJ4</accession>
<dbReference type="PANTHER" id="PTHR17130">
    <property type="entry name" value="MITOCHONDRIAL OUTER MEMBRANE PROTEIN 25"/>
    <property type="match status" value="1"/>
</dbReference>
<evidence type="ECO:0000256" key="6">
    <source>
        <dbReference type="ARBA" id="ARBA00022692"/>
    </source>
</evidence>
<evidence type="ECO:0000256" key="4">
    <source>
        <dbReference type="ARBA" id="ARBA00015368"/>
    </source>
</evidence>
<organism evidence="12 13">
    <name type="scientific">Geranomyces variabilis</name>
    <dbReference type="NCBI Taxonomy" id="109894"/>
    <lineage>
        <taxon>Eukaryota</taxon>
        <taxon>Fungi</taxon>
        <taxon>Fungi incertae sedis</taxon>
        <taxon>Chytridiomycota</taxon>
        <taxon>Chytridiomycota incertae sedis</taxon>
        <taxon>Chytridiomycetes</taxon>
        <taxon>Spizellomycetales</taxon>
        <taxon>Powellomycetaceae</taxon>
        <taxon>Geranomyces</taxon>
    </lineage>
</organism>
<comment type="function">
    <text evidence="1">Required for the assembly of the mitochondrial respiratory chain complex IV (CIV), also known as cytochrome c oxidase. May participate in merging the COX1 and COX2 assembly lines.</text>
</comment>
<keyword evidence="8 11" id="KW-1133">Transmembrane helix</keyword>
<dbReference type="InterPro" id="IPR020164">
    <property type="entry name" value="Cyt_c_Oxase_assmbl_COX16"/>
</dbReference>
<evidence type="ECO:0000256" key="8">
    <source>
        <dbReference type="ARBA" id="ARBA00022989"/>
    </source>
</evidence>
<evidence type="ECO:0000256" key="3">
    <source>
        <dbReference type="ARBA" id="ARBA00008370"/>
    </source>
</evidence>
<keyword evidence="10 11" id="KW-0472">Membrane</keyword>
<evidence type="ECO:0000313" key="13">
    <source>
        <dbReference type="Proteomes" id="UP001212152"/>
    </source>
</evidence>
<keyword evidence="6 11" id="KW-0812">Transmembrane</keyword>
<evidence type="ECO:0000256" key="10">
    <source>
        <dbReference type="ARBA" id="ARBA00023136"/>
    </source>
</evidence>
<evidence type="ECO:0000256" key="11">
    <source>
        <dbReference type="SAM" id="Phobius"/>
    </source>
</evidence>
<evidence type="ECO:0000313" key="12">
    <source>
        <dbReference type="EMBL" id="KAJ3176187.1"/>
    </source>
</evidence>
<dbReference type="Pfam" id="PF14138">
    <property type="entry name" value="COX16"/>
    <property type="match status" value="1"/>
</dbReference>
<comment type="caution">
    <text evidence="12">The sequence shown here is derived from an EMBL/GenBank/DDBJ whole genome shotgun (WGS) entry which is preliminary data.</text>
</comment>
<dbReference type="GO" id="GO:0033617">
    <property type="term" value="P:mitochondrial respiratory chain complex IV assembly"/>
    <property type="evidence" value="ECO:0007669"/>
    <property type="project" value="TreeGrafter"/>
</dbReference>
<gene>
    <name evidence="12" type="ORF">HDU87_005402</name>
</gene>
<evidence type="ECO:0000256" key="1">
    <source>
        <dbReference type="ARBA" id="ARBA00002490"/>
    </source>
</evidence>
<evidence type="ECO:0000256" key="9">
    <source>
        <dbReference type="ARBA" id="ARBA00023128"/>
    </source>
</evidence>
<dbReference type="GO" id="GO:0005743">
    <property type="term" value="C:mitochondrial inner membrane"/>
    <property type="evidence" value="ECO:0007669"/>
    <property type="project" value="UniProtKB-SubCell"/>
</dbReference>
<evidence type="ECO:0000256" key="7">
    <source>
        <dbReference type="ARBA" id="ARBA00022792"/>
    </source>
</evidence>
<proteinExistence type="inferred from homology"/>
<keyword evidence="13" id="KW-1185">Reference proteome</keyword>
<name>A0AAD5THJ4_9FUNG</name>
<evidence type="ECO:0000256" key="2">
    <source>
        <dbReference type="ARBA" id="ARBA00004434"/>
    </source>
</evidence>
<keyword evidence="9" id="KW-0496">Mitochondrion</keyword>
<reference evidence="12" key="1">
    <citation type="submission" date="2020-05" db="EMBL/GenBank/DDBJ databases">
        <title>Phylogenomic resolution of chytrid fungi.</title>
        <authorList>
            <person name="Stajich J.E."/>
            <person name="Amses K."/>
            <person name="Simmons R."/>
            <person name="Seto K."/>
            <person name="Myers J."/>
            <person name="Bonds A."/>
            <person name="Quandt C.A."/>
            <person name="Barry K."/>
            <person name="Liu P."/>
            <person name="Grigoriev I."/>
            <person name="Longcore J.E."/>
            <person name="James T.Y."/>
        </authorList>
    </citation>
    <scope>NUCLEOTIDE SEQUENCE</scope>
    <source>
        <strain evidence="12">JEL0379</strain>
    </source>
</reference>
<comment type="similarity">
    <text evidence="3">Belongs to the COX16 family.</text>
</comment>
<protein>
    <recommendedName>
        <fullName evidence="4">Cytochrome c oxidase assembly protein COX16, mitochondrial</fullName>
    </recommendedName>
    <alternativeName>
        <fullName evidence="5">Cytochrome c oxidase assembly protein cox16, mitochondrial</fullName>
    </alternativeName>
</protein>
<dbReference type="Proteomes" id="UP001212152">
    <property type="component" value="Unassembled WGS sequence"/>
</dbReference>
<comment type="subcellular location">
    <subcellularLocation>
        <location evidence="2">Mitochondrion inner membrane</location>
        <topology evidence="2">Single-pass membrane protein</topology>
    </subcellularLocation>
</comment>
<evidence type="ECO:0000256" key="5">
    <source>
        <dbReference type="ARBA" id="ARBA00019222"/>
    </source>
</evidence>
<dbReference type="AlphaFoldDB" id="A0AAD5THJ4"/>
<dbReference type="EMBL" id="JADGJQ010000043">
    <property type="protein sequence ID" value="KAJ3176187.1"/>
    <property type="molecule type" value="Genomic_DNA"/>
</dbReference>